<dbReference type="EMBL" id="JAQZAO010000007">
    <property type="protein sequence ID" value="MDD7967061.1"/>
    <property type="molecule type" value="Genomic_DNA"/>
</dbReference>
<protein>
    <submittedName>
        <fullName evidence="3">Uncharacterized protein</fullName>
    </submittedName>
</protein>
<comment type="caution">
    <text evidence="3">The sequence shown here is derived from an EMBL/GenBank/DDBJ whole genome shotgun (WGS) entry which is preliminary data.</text>
</comment>
<keyword evidence="2" id="KW-0812">Transmembrane</keyword>
<gene>
    <name evidence="3" type="ORF">PGB27_17125</name>
</gene>
<keyword evidence="2" id="KW-0472">Membrane</keyword>
<feature type="transmembrane region" description="Helical" evidence="2">
    <location>
        <begin position="21"/>
        <end position="43"/>
    </location>
</feature>
<keyword evidence="4" id="KW-1185">Reference proteome</keyword>
<organism evidence="3 4">
    <name type="scientific">Actinomycetospora lemnae</name>
    <dbReference type="NCBI Taxonomy" id="3019891"/>
    <lineage>
        <taxon>Bacteria</taxon>
        <taxon>Bacillati</taxon>
        <taxon>Actinomycetota</taxon>
        <taxon>Actinomycetes</taxon>
        <taxon>Pseudonocardiales</taxon>
        <taxon>Pseudonocardiaceae</taxon>
        <taxon>Actinomycetospora</taxon>
    </lineage>
</organism>
<evidence type="ECO:0000313" key="3">
    <source>
        <dbReference type="EMBL" id="MDD7967061.1"/>
    </source>
</evidence>
<name>A0ABT5SW38_9PSEU</name>
<feature type="compositionally biased region" description="Basic and acidic residues" evidence="1">
    <location>
        <begin position="62"/>
        <end position="74"/>
    </location>
</feature>
<evidence type="ECO:0000256" key="1">
    <source>
        <dbReference type="SAM" id="MobiDB-lite"/>
    </source>
</evidence>
<proteinExistence type="predicted"/>
<keyword evidence="2" id="KW-1133">Transmembrane helix</keyword>
<feature type="region of interest" description="Disordered" evidence="1">
    <location>
        <begin position="62"/>
        <end position="81"/>
    </location>
</feature>
<evidence type="ECO:0000313" key="4">
    <source>
        <dbReference type="Proteomes" id="UP001300763"/>
    </source>
</evidence>
<dbReference type="Proteomes" id="UP001300763">
    <property type="component" value="Unassembled WGS sequence"/>
</dbReference>
<sequence length="81" mass="8833">MLRAVATWWDGVELWLTQLDFAVQVVLVVAVVGPVCWGAAAVIDTVVERSVAARLEAAERRAERRADQQAETRADVSTGEP</sequence>
<accession>A0ABT5SW38</accession>
<evidence type="ECO:0000256" key="2">
    <source>
        <dbReference type="SAM" id="Phobius"/>
    </source>
</evidence>
<dbReference type="RefSeq" id="WP_274201594.1">
    <property type="nucleotide sequence ID" value="NZ_JAQZAO010000007.1"/>
</dbReference>
<reference evidence="3 4" key="1">
    <citation type="submission" date="2023-02" db="EMBL/GenBank/DDBJ databases">
        <title>Genome sequencing required for Actinomycetospora new species description.</title>
        <authorList>
            <person name="Saimee Y."/>
            <person name="Duangmal K."/>
        </authorList>
    </citation>
    <scope>NUCLEOTIDE SEQUENCE [LARGE SCALE GENOMIC DNA]</scope>
    <source>
        <strain evidence="3 4">DW7H6</strain>
    </source>
</reference>